<sequence length="172" mass="18321">MSVDLSSVIAATAQWLLRAYPANGGPFSRALAEAQARQATTVAAWLRYPTSVDAALVSLVGPGGSGRLDWLMTSDEPDIDDHAWRTWVDEVVASWAACLLTDPALAELAVTALSGSDHAAGTPADFRRLTSPGEQDLSAAPLLRHPDLLTSVTELYREDLVQRLEADPVEAA</sequence>
<evidence type="ECO:0000313" key="1">
    <source>
        <dbReference type="EMBL" id="GGO90356.1"/>
    </source>
</evidence>
<gene>
    <name evidence="1" type="ORF">GCM10012280_35720</name>
</gene>
<dbReference type="AlphaFoldDB" id="A0A918DZM9"/>
<name>A0A918DZM9_9ACTN</name>
<reference evidence="1" key="2">
    <citation type="submission" date="2020-09" db="EMBL/GenBank/DDBJ databases">
        <authorList>
            <person name="Sun Q."/>
            <person name="Zhou Y."/>
        </authorList>
    </citation>
    <scope>NUCLEOTIDE SEQUENCE</scope>
    <source>
        <strain evidence="1">CGMCC 4.7201</strain>
    </source>
</reference>
<dbReference type="RefSeq" id="WP_189132683.1">
    <property type="nucleotide sequence ID" value="NZ_BMMS01000014.1"/>
</dbReference>
<comment type="caution">
    <text evidence="1">The sequence shown here is derived from an EMBL/GenBank/DDBJ whole genome shotgun (WGS) entry which is preliminary data.</text>
</comment>
<organism evidence="1 2">
    <name type="scientific">Wenjunlia tyrosinilytica</name>
    <dbReference type="NCBI Taxonomy" id="1544741"/>
    <lineage>
        <taxon>Bacteria</taxon>
        <taxon>Bacillati</taxon>
        <taxon>Actinomycetota</taxon>
        <taxon>Actinomycetes</taxon>
        <taxon>Kitasatosporales</taxon>
        <taxon>Streptomycetaceae</taxon>
        <taxon>Wenjunlia</taxon>
    </lineage>
</organism>
<protein>
    <submittedName>
        <fullName evidence="1">Uncharacterized protein</fullName>
    </submittedName>
</protein>
<evidence type="ECO:0000313" key="2">
    <source>
        <dbReference type="Proteomes" id="UP000641932"/>
    </source>
</evidence>
<accession>A0A918DZM9</accession>
<reference evidence="1" key="1">
    <citation type="journal article" date="2014" name="Int. J. Syst. Evol. Microbiol.">
        <title>Complete genome sequence of Corynebacterium casei LMG S-19264T (=DSM 44701T), isolated from a smear-ripened cheese.</title>
        <authorList>
            <consortium name="US DOE Joint Genome Institute (JGI-PGF)"/>
            <person name="Walter F."/>
            <person name="Albersmeier A."/>
            <person name="Kalinowski J."/>
            <person name="Ruckert C."/>
        </authorList>
    </citation>
    <scope>NUCLEOTIDE SEQUENCE</scope>
    <source>
        <strain evidence="1">CGMCC 4.7201</strain>
    </source>
</reference>
<dbReference type="Proteomes" id="UP000641932">
    <property type="component" value="Unassembled WGS sequence"/>
</dbReference>
<proteinExistence type="predicted"/>
<keyword evidence="2" id="KW-1185">Reference proteome</keyword>
<dbReference type="EMBL" id="BMMS01000014">
    <property type="protein sequence ID" value="GGO90356.1"/>
    <property type="molecule type" value="Genomic_DNA"/>
</dbReference>